<proteinExistence type="predicted"/>
<dbReference type="OrthoDB" id="9835842at2759"/>
<dbReference type="PANTHER" id="PTHR46641">
    <property type="entry name" value="FMRFAMIDE RECEPTOR-RELATED"/>
    <property type="match status" value="1"/>
</dbReference>
<feature type="transmembrane region" description="Helical" evidence="5">
    <location>
        <begin position="241"/>
        <end position="262"/>
    </location>
</feature>
<dbReference type="PROSITE" id="PS50262">
    <property type="entry name" value="G_PROTEIN_RECEP_F1_2"/>
    <property type="match status" value="1"/>
</dbReference>
<feature type="transmembrane region" description="Helical" evidence="5">
    <location>
        <begin position="19"/>
        <end position="40"/>
    </location>
</feature>
<dbReference type="GO" id="GO:0004930">
    <property type="term" value="F:G protein-coupled receptor activity"/>
    <property type="evidence" value="ECO:0007669"/>
    <property type="project" value="InterPro"/>
</dbReference>
<evidence type="ECO:0000256" key="2">
    <source>
        <dbReference type="ARBA" id="ARBA00022692"/>
    </source>
</evidence>
<gene>
    <name evidence="7" type="ORF">CBOVIS_LOCUS10888</name>
</gene>
<keyword evidence="8" id="KW-1185">Reference proteome</keyword>
<feature type="transmembrane region" description="Helical" evidence="5">
    <location>
        <begin position="282"/>
        <end position="301"/>
    </location>
</feature>
<dbReference type="Gene3D" id="1.20.1070.10">
    <property type="entry name" value="Rhodopsin 7-helix transmembrane proteins"/>
    <property type="match status" value="1"/>
</dbReference>
<evidence type="ECO:0000256" key="4">
    <source>
        <dbReference type="ARBA" id="ARBA00023136"/>
    </source>
</evidence>
<feature type="transmembrane region" description="Helical" evidence="5">
    <location>
        <begin position="197"/>
        <end position="220"/>
    </location>
</feature>
<keyword evidence="4 5" id="KW-0472">Membrane</keyword>
<dbReference type="EMBL" id="CADEPM010000008">
    <property type="protein sequence ID" value="CAB3409205.1"/>
    <property type="molecule type" value="Genomic_DNA"/>
</dbReference>
<dbReference type="GO" id="GO:0016020">
    <property type="term" value="C:membrane"/>
    <property type="evidence" value="ECO:0007669"/>
    <property type="project" value="UniProtKB-SubCell"/>
</dbReference>
<comment type="subcellular location">
    <subcellularLocation>
        <location evidence="1">Membrane</location>
    </subcellularLocation>
</comment>
<dbReference type="SUPFAM" id="SSF81321">
    <property type="entry name" value="Family A G protein-coupled receptor-like"/>
    <property type="match status" value="1"/>
</dbReference>
<evidence type="ECO:0000256" key="3">
    <source>
        <dbReference type="ARBA" id="ARBA00022989"/>
    </source>
</evidence>
<dbReference type="Pfam" id="PF00001">
    <property type="entry name" value="7tm_1"/>
    <property type="match status" value="1"/>
</dbReference>
<dbReference type="InterPro" id="IPR000276">
    <property type="entry name" value="GPCR_Rhodpsn"/>
</dbReference>
<dbReference type="PRINTS" id="PR00237">
    <property type="entry name" value="GPCRRHODOPSN"/>
</dbReference>
<dbReference type="AlphaFoldDB" id="A0A8S1F5U0"/>
<evidence type="ECO:0000313" key="7">
    <source>
        <dbReference type="EMBL" id="CAB3409205.1"/>
    </source>
</evidence>
<accession>A0A8S1F5U0</accession>
<organism evidence="7 8">
    <name type="scientific">Caenorhabditis bovis</name>
    <dbReference type="NCBI Taxonomy" id="2654633"/>
    <lineage>
        <taxon>Eukaryota</taxon>
        <taxon>Metazoa</taxon>
        <taxon>Ecdysozoa</taxon>
        <taxon>Nematoda</taxon>
        <taxon>Chromadorea</taxon>
        <taxon>Rhabditida</taxon>
        <taxon>Rhabditina</taxon>
        <taxon>Rhabditomorpha</taxon>
        <taxon>Rhabditoidea</taxon>
        <taxon>Rhabditidae</taxon>
        <taxon>Peloderinae</taxon>
        <taxon>Caenorhabditis</taxon>
    </lineage>
</organism>
<dbReference type="Proteomes" id="UP000494206">
    <property type="component" value="Unassembled WGS sequence"/>
</dbReference>
<evidence type="ECO:0000256" key="5">
    <source>
        <dbReference type="SAM" id="Phobius"/>
    </source>
</evidence>
<keyword evidence="3 5" id="KW-1133">Transmembrane helix</keyword>
<sequence length="354" mass="40871">MCTAEEWGPRLFGCVLNLWLLPLVCGVGLILNIGCLIVFFKTRGHPLVSALIFLSCCDCLQLFFSFLVLFIPALHDFSQLTPYSTLGQLAYLSTGLLSPLLLTVNCASIWTICFISFQRHRAILRPLSNMHSPSKPFKPLFFIAFLAFMFNACKWAEFRWFWVQDNAENGTGNYWLLAHEPSELAKNENYHRVMDNLLYPLIVYLIPLLLLSILNFRILTNIAHRRVSADHKSRLAQERRSVTLLISIVTMFFLCHTGGLAWRFLSQERHSNSELYVFLKDVVNLLFNVYSFANPLLYFVFTRQFRDLRTIWHSHFTSPSSRSESYAGFSFMKRRHISIPSIYRSSGPEGKLLS</sequence>
<evidence type="ECO:0000256" key="1">
    <source>
        <dbReference type="ARBA" id="ARBA00004370"/>
    </source>
</evidence>
<feature type="domain" description="G-protein coupled receptors family 1 profile" evidence="6">
    <location>
        <begin position="31"/>
        <end position="298"/>
    </location>
</feature>
<dbReference type="InterPro" id="IPR017452">
    <property type="entry name" value="GPCR_Rhodpsn_7TM"/>
</dbReference>
<name>A0A8S1F5U0_9PELO</name>
<dbReference type="InterPro" id="IPR052954">
    <property type="entry name" value="GPCR-Ligand_Int"/>
</dbReference>
<feature type="transmembrane region" description="Helical" evidence="5">
    <location>
        <begin position="91"/>
        <end position="117"/>
    </location>
</feature>
<reference evidence="7 8" key="1">
    <citation type="submission" date="2020-04" db="EMBL/GenBank/DDBJ databases">
        <authorList>
            <person name="Laetsch R D."/>
            <person name="Stevens L."/>
            <person name="Kumar S."/>
            <person name="Blaxter L. M."/>
        </authorList>
    </citation>
    <scope>NUCLEOTIDE SEQUENCE [LARGE SCALE GENOMIC DNA]</scope>
</reference>
<dbReference type="PANTHER" id="PTHR46641:SF16">
    <property type="entry name" value="G-PROTEIN COUPLED RECEPTORS FAMILY 1 PROFILE DOMAIN-CONTAINING PROTEIN"/>
    <property type="match status" value="1"/>
</dbReference>
<evidence type="ECO:0000313" key="8">
    <source>
        <dbReference type="Proteomes" id="UP000494206"/>
    </source>
</evidence>
<evidence type="ECO:0000259" key="6">
    <source>
        <dbReference type="PROSITE" id="PS50262"/>
    </source>
</evidence>
<keyword evidence="2 5" id="KW-0812">Transmembrane</keyword>
<feature type="transmembrane region" description="Helical" evidence="5">
    <location>
        <begin position="47"/>
        <end position="71"/>
    </location>
</feature>
<protein>
    <recommendedName>
        <fullName evidence="6">G-protein coupled receptors family 1 profile domain-containing protein</fullName>
    </recommendedName>
</protein>
<feature type="transmembrane region" description="Helical" evidence="5">
    <location>
        <begin position="137"/>
        <end position="157"/>
    </location>
</feature>
<comment type="caution">
    <text evidence="7">The sequence shown here is derived from an EMBL/GenBank/DDBJ whole genome shotgun (WGS) entry which is preliminary data.</text>
</comment>